<dbReference type="Proteomes" id="UP001362999">
    <property type="component" value="Unassembled WGS sequence"/>
</dbReference>
<dbReference type="InterPro" id="IPR001810">
    <property type="entry name" value="F-box_dom"/>
</dbReference>
<sequence>MDAKDLLNCCMASAELHHKVMAYLETVDDEQHAVATIQDLPVDIGTDIFQRLTFDDQMAIALTSASFMSLMSSNLFTACEALTSSFGLSFKGVRMMQTATGTAIAGSSTVSLMRLSGFTPGDIDFYAPAERGRFVVSFMERFGYSVTNKDTQYFTVRGIKQIWILHNAAKQMINVIECRSANPIHTIVTFHSTAVMSALLPGGLWHAYPSLTLSQFNMTTRDRFPFPKSLAKEQKTWGILRKYRDRGFMWCFGGLPDPHVCGRDKNCPATLRLSDDSECMFLRLPAWKFTMQELVQPRTCWTLLGEGCKMGVLNTVGGVQTVGAENDTVRLTL</sequence>
<dbReference type="EMBL" id="JAWWNJ010000029">
    <property type="protein sequence ID" value="KAK7027680.1"/>
    <property type="molecule type" value="Genomic_DNA"/>
</dbReference>
<protein>
    <recommendedName>
        <fullName evidence="1">F-box domain-containing protein</fullName>
    </recommendedName>
</protein>
<organism evidence="2 3">
    <name type="scientific">Favolaschia claudopus</name>
    <dbReference type="NCBI Taxonomy" id="2862362"/>
    <lineage>
        <taxon>Eukaryota</taxon>
        <taxon>Fungi</taxon>
        <taxon>Dikarya</taxon>
        <taxon>Basidiomycota</taxon>
        <taxon>Agaricomycotina</taxon>
        <taxon>Agaricomycetes</taxon>
        <taxon>Agaricomycetidae</taxon>
        <taxon>Agaricales</taxon>
        <taxon>Marasmiineae</taxon>
        <taxon>Mycenaceae</taxon>
        <taxon>Favolaschia</taxon>
    </lineage>
</organism>
<accession>A0AAW0BMT7</accession>
<comment type="caution">
    <text evidence="2">The sequence shown here is derived from an EMBL/GenBank/DDBJ whole genome shotgun (WGS) entry which is preliminary data.</text>
</comment>
<proteinExistence type="predicted"/>
<reference evidence="2 3" key="1">
    <citation type="journal article" date="2024" name="J Genomics">
        <title>Draft genome sequencing and assembly of Favolaschia claudopus CIRM-BRFM 2984 isolated from oak limbs.</title>
        <authorList>
            <person name="Navarro D."/>
            <person name="Drula E."/>
            <person name="Chaduli D."/>
            <person name="Cazenave R."/>
            <person name="Ahrendt S."/>
            <person name="Wang J."/>
            <person name="Lipzen A."/>
            <person name="Daum C."/>
            <person name="Barry K."/>
            <person name="Grigoriev I.V."/>
            <person name="Favel A."/>
            <person name="Rosso M.N."/>
            <person name="Martin F."/>
        </authorList>
    </citation>
    <scope>NUCLEOTIDE SEQUENCE [LARGE SCALE GENOMIC DNA]</scope>
    <source>
        <strain evidence="2 3">CIRM-BRFM 2984</strain>
    </source>
</reference>
<name>A0AAW0BMT7_9AGAR</name>
<evidence type="ECO:0000313" key="3">
    <source>
        <dbReference type="Proteomes" id="UP001362999"/>
    </source>
</evidence>
<feature type="domain" description="F-box" evidence="1">
    <location>
        <begin position="37"/>
        <end position="76"/>
    </location>
</feature>
<keyword evidence="3" id="KW-1185">Reference proteome</keyword>
<dbReference type="AlphaFoldDB" id="A0AAW0BMT7"/>
<evidence type="ECO:0000259" key="1">
    <source>
        <dbReference type="Pfam" id="PF00646"/>
    </source>
</evidence>
<gene>
    <name evidence="2" type="ORF">R3P38DRAFT_2776741</name>
</gene>
<evidence type="ECO:0000313" key="2">
    <source>
        <dbReference type="EMBL" id="KAK7027680.1"/>
    </source>
</evidence>
<dbReference type="Pfam" id="PF00646">
    <property type="entry name" value="F-box"/>
    <property type="match status" value="1"/>
</dbReference>